<organism evidence="3 4">
    <name type="scientific">Babesia microti (strain RI)</name>
    <dbReference type="NCBI Taxonomy" id="1133968"/>
    <lineage>
        <taxon>Eukaryota</taxon>
        <taxon>Sar</taxon>
        <taxon>Alveolata</taxon>
        <taxon>Apicomplexa</taxon>
        <taxon>Aconoidasida</taxon>
        <taxon>Piroplasmida</taxon>
        <taxon>Babesiidae</taxon>
        <taxon>Babesia</taxon>
    </lineage>
</organism>
<accession>A0A0K3AQE7</accession>
<dbReference type="Proteomes" id="UP000002899">
    <property type="component" value="Chromosome III"/>
</dbReference>
<evidence type="ECO:0000313" key="4">
    <source>
        <dbReference type="Proteomes" id="UP000002899"/>
    </source>
</evidence>
<feature type="compositionally biased region" description="Polar residues" evidence="1">
    <location>
        <begin position="760"/>
        <end position="770"/>
    </location>
</feature>
<reference evidence="3 4" key="3">
    <citation type="journal article" date="2016" name="Sci. Rep.">
        <title>Genome-wide diversity and gene expression profiling of Babesia microti isolates identify polymorphic genes that mediate host-pathogen interactions.</title>
        <authorList>
            <person name="Silva J.C."/>
            <person name="Cornillot E."/>
            <person name="McCracken C."/>
            <person name="Usmani-Brown S."/>
            <person name="Dwivedi A."/>
            <person name="Ifeonu O.O."/>
            <person name="Crabtree J."/>
            <person name="Gotia H.T."/>
            <person name="Virji A.Z."/>
            <person name="Reynes C."/>
            <person name="Colinge J."/>
            <person name="Kumar V."/>
            <person name="Lawres L."/>
            <person name="Pazzi J.E."/>
            <person name="Pablo J.V."/>
            <person name="Hung C."/>
            <person name="Brancato J."/>
            <person name="Kumari P."/>
            <person name="Orvis J."/>
            <person name="Tretina K."/>
            <person name="Chibucos M."/>
            <person name="Ott S."/>
            <person name="Sadzewicz L."/>
            <person name="Sengamalay N."/>
            <person name="Shetty A.C."/>
            <person name="Su Q."/>
            <person name="Tallon L."/>
            <person name="Fraser C.M."/>
            <person name="Frutos R."/>
            <person name="Molina D.M."/>
            <person name="Krause P.J."/>
            <person name="Ben Mamoun C."/>
        </authorList>
    </citation>
    <scope>NUCLEOTIDE SEQUENCE [LARGE SCALE GENOMIC DNA]</scope>
    <source>
        <strain evidence="3 4">RI</strain>
    </source>
</reference>
<sequence>MTYDWERGYRARFLAQNGLYSCLNSLDVLSKTHFTIHEFQLFIVGLFLSAGINSLICYRITYIFLFYLGLLHVMFRLNRDKIWHYNVLLSSIFFTLTTEASMSLEYWLILFNLAYLLVSIIFGVVGMAPFAKITDSPFIIYLITYSNLTSGIIGMLSSISFYFGIEKMYFLILANVSAIFGLILHKIAVKRCEPPLIISKTGKKNLSVTNNGKRMDGRRFSVLFKCVFPIFARIVTFMLLAAALVIILIIFSKNGAKYGMTESRLVRDNISRYYIIITNLLIMCFATVAVSVEFVNFFLNLSIFEGKFVNRYRLVGIVINSSYRLVLEQSVSTKKYNETIDDWNDGYRFVKVISERRLKCQNLYMEDCNEQNQYYNLAFWGHVFDKWANELDLKVPNQSRHIENIKKLIADELVQLEKLKIVHEIPTATRIFPPYRSKSLRQDITKVQEISRFHSIPYPLQLPLLECIIPKLDKYAHKGIIERSREEWEKERDNGDELCSFNFKCTPYTPSSNICSTDGVTPIIYDANSNDNMEDIASHLIESESEVSISASQAWDSFINKLTDNNPKDEPQNSGTEQTALIANEVGKISLPEPYLNLDQYQCDGEMIFNDMSNRLAQLNADYETPSLHVNYGPFNVVKGEPMNLSRGEYLEIDMPAKIHLISLVISTSIAQSSLQTPQSSLVYNIPILQHDDHTGSLYDPPPIAPKKNAGSTNCVENKSYPRTISSIVAYGGDAGGTGELGISGESGAVPEGHEFEPVDTNSQDTSGDANTDLIGSYIPNSLSFNSSKLSKLSCNADFSDLDETPTDEVSQSSYTSQSDYSNSYVSGNPVLRTARFGKDSDSTSHTNSVEQVFL</sequence>
<feature type="region of interest" description="Disordered" evidence="1">
    <location>
        <begin position="802"/>
        <end position="855"/>
    </location>
</feature>
<keyword evidence="2" id="KW-0472">Membrane</keyword>
<keyword evidence="4" id="KW-1185">Reference proteome</keyword>
<name>A0A0K3AQE7_BABMR</name>
<feature type="transmembrane region" description="Helical" evidence="2">
    <location>
        <begin position="169"/>
        <end position="189"/>
    </location>
</feature>
<keyword evidence="2" id="KW-1133">Transmembrane helix</keyword>
<protein>
    <submittedName>
        <fullName evidence="3">Uncharacterized protein</fullName>
    </submittedName>
</protein>
<feature type="transmembrane region" description="Helical" evidence="2">
    <location>
        <begin position="39"/>
        <end position="70"/>
    </location>
</feature>
<proteinExistence type="predicted"/>
<gene>
    <name evidence="3" type="ORF">BMR1_03g00350</name>
</gene>
<reference evidence="3 4" key="1">
    <citation type="journal article" date="2012" name="Nucleic Acids Res.">
        <title>Sequencing of the smallest Apicomplexan genome from the human pathogen Babesia microti.</title>
        <authorList>
            <person name="Cornillot E."/>
            <person name="Hadj-Kaddour K."/>
            <person name="Dassouli A."/>
            <person name="Noel B."/>
            <person name="Ranwez V."/>
            <person name="Vacherie B."/>
            <person name="Augagneur Y."/>
            <person name="Bres V."/>
            <person name="Duclos A."/>
            <person name="Randazzo S."/>
            <person name="Carcy B."/>
            <person name="Debierre-Grockiego F."/>
            <person name="Delbecq S."/>
            <person name="Moubri-Menage K."/>
            <person name="Shams-Eldin H."/>
            <person name="Usmani-Brown S."/>
            <person name="Bringaud F."/>
            <person name="Wincker P."/>
            <person name="Vivares C.P."/>
            <person name="Schwarz R.T."/>
            <person name="Schetters T.P."/>
            <person name="Krause P.J."/>
            <person name="Gorenflot A."/>
            <person name="Berry V."/>
            <person name="Barbe V."/>
            <person name="Ben Mamoun C."/>
        </authorList>
    </citation>
    <scope>NUCLEOTIDE SEQUENCE [LARGE SCALE GENOMIC DNA]</scope>
    <source>
        <strain evidence="3 4">RI</strain>
    </source>
</reference>
<feature type="transmembrane region" description="Helical" evidence="2">
    <location>
        <begin position="106"/>
        <end position="131"/>
    </location>
</feature>
<feature type="transmembrane region" description="Helical" evidence="2">
    <location>
        <begin position="222"/>
        <end position="251"/>
    </location>
</feature>
<dbReference type="AlphaFoldDB" id="A0A0K3AQE7"/>
<evidence type="ECO:0000256" key="1">
    <source>
        <dbReference type="SAM" id="MobiDB-lite"/>
    </source>
</evidence>
<dbReference type="GeneID" id="24424705"/>
<feature type="compositionally biased region" description="Polar residues" evidence="1">
    <location>
        <begin position="844"/>
        <end position="855"/>
    </location>
</feature>
<feature type="transmembrane region" description="Helical" evidence="2">
    <location>
        <begin position="138"/>
        <end position="163"/>
    </location>
</feature>
<evidence type="ECO:0000256" key="2">
    <source>
        <dbReference type="SAM" id="Phobius"/>
    </source>
</evidence>
<dbReference type="KEGG" id="bmic:BMR1_03g00350"/>
<keyword evidence="2" id="KW-0812">Transmembrane</keyword>
<dbReference type="RefSeq" id="XP_012648681.1">
    <property type="nucleotide sequence ID" value="XM_012793227.1"/>
</dbReference>
<feature type="compositionally biased region" description="Low complexity" evidence="1">
    <location>
        <begin position="811"/>
        <end position="825"/>
    </location>
</feature>
<feature type="region of interest" description="Disordered" evidence="1">
    <location>
        <begin position="740"/>
        <end position="773"/>
    </location>
</feature>
<reference evidence="3 4" key="2">
    <citation type="journal article" date="2013" name="PLoS ONE">
        <title>Whole genome mapping and re-organization of the nuclear and mitochondrial genomes of Babesia microti isolates.</title>
        <authorList>
            <person name="Cornillot E."/>
            <person name="Dassouli A."/>
            <person name="Garg A."/>
            <person name="Pachikara N."/>
            <person name="Randazzo S."/>
            <person name="Depoix D."/>
            <person name="Carcy B."/>
            <person name="Delbecq S."/>
            <person name="Frutos R."/>
            <person name="Silva J.C."/>
            <person name="Sutton R."/>
            <person name="Krause P.J."/>
            <person name="Mamoun C.B."/>
        </authorList>
    </citation>
    <scope>NUCLEOTIDE SEQUENCE [LARGE SCALE GENOMIC DNA]</scope>
    <source>
        <strain evidence="3 4">RI</strain>
    </source>
</reference>
<feature type="transmembrane region" description="Helical" evidence="2">
    <location>
        <begin position="271"/>
        <end position="304"/>
    </location>
</feature>
<feature type="transmembrane region" description="Helical" evidence="2">
    <location>
        <begin position="82"/>
        <end position="100"/>
    </location>
</feature>
<dbReference type="VEuPathDB" id="PiroplasmaDB:BMR1_03g00350"/>
<dbReference type="EMBL" id="LN871598">
    <property type="protein sequence ID" value="CTQ40670.1"/>
    <property type="molecule type" value="Genomic_DNA"/>
</dbReference>
<evidence type="ECO:0000313" key="3">
    <source>
        <dbReference type="EMBL" id="CTQ40670.1"/>
    </source>
</evidence>